<gene>
    <name evidence="1" type="ORF">SAMN05216285_0383</name>
</gene>
<dbReference type="EMBL" id="FOIS01000001">
    <property type="protein sequence ID" value="SEV82618.1"/>
    <property type="molecule type" value="Genomic_DNA"/>
</dbReference>
<evidence type="ECO:0008006" key="3">
    <source>
        <dbReference type="Google" id="ProtNLM"/>
    </source>
</evidence>
<evidence type="ECO:0000313" key="1">
    <source>
        <dbReference type="EMBL" id="SEV82618.1"/>
    </source>
</evidence>
<protein>
    <recommendedName>
        <fullName evidence="3">Zinc-ribbon domain-containing protein</fullName>
    </recommendedName>
</protein>
<dbReference type="AlphaFoldDB" id="A0A1I0M390"/>
<keyword evidence="2" id="KW-1185">Reference proteome</keyword>
<organism evidence="1 2">
    <name type="scientific">Natrinema salifodinae</name>
    <dbReference type="NCBI Taxonomy" id="1202768"/>
    <lineage>
        <taxon>Archaea</taxon>
        <taxon>Methanobacteriati</taxon>
        <taxon>Methanobacteriota</taxon>
        <taxon>Stenosarchaea group</taxon>
        <taxon>Halobacteria</taxon>
        <taxon>Halobacteriales</taxon>
        <taxon>Natrialbaceae</taxon>
        <taxon>Natrinema</taxon>
    </lineage>
</organism>
<dbReference type="RefSeq" id="WP_173424960.1">
    <property type="nucleotide sequence ID" value="NZ_FOIS01000001.1"/>
</dbReference>
<accession>A0A1I0M390</accession>
<evidence type="ECO:0000313" key="2">
    <source>
        <dbReference type="Proteomes" id="UP000183275"/>
    </source>
</evidence>
<dbReference type="Proteomes" id="UP000183275">
    <property type="component" value="Unassembled WGS sequence"/>
</dbReference>
<dbReference type="OrthoDB" id="295069at2157"/>
<name>A0A1I0M390_9EURY</name>
<proteinExistence type="predicted"/>
<reference evidence="2" key="1">
    <citation type="submission" date="2016-10" db="EMBL/GenBank/DDBJ databases">
        <authorList>
            <person name="Varghese N."/>
        </authorList>
    </citation>
    <scope>NUCLEOTIDE SEQUENCE [LARGE SCALE GENOMIC DNA]</scope>
    <source>
        <strain evidence="2">CGMCC 1.12284</strain>
    </source>
</reference>
<sequence length="54" mass="5892">MAVLDDLIEWIGGGRGTGERTRVHYECRHCGTTLSKRDTTCPTCGSDEIAVIPL</sequence>